<dbReference type="CDD" id="cd02042">
    <property type="entry name" value="ParAB_family"/>
    <property type="match status" value="1"/>
</dbReference>
<dbReference type="PIRSF" id="PIRSF009320">
    <property type="entry name" value="Nuc_binding_HP_1000"/>
    <property type="match status" value="1"/>
</dbReference>
<evidence type="ECO:0000313" key="2">
    <source>
        <dbReference type="EMBL" id="SHH87762.1"/>
    </source>
</evidence>
<gene>
    <name evidence="2" type="ORF">SAMN02745124_02347</name>
</gene>
<reference evidence="2 3" key="1">
    <citation type="submission" date="2016-11" db="EMBL/GenBank/DDBJ databases">
        <authorList>
            <person name="Jaros S."/>
            <person name="Januszkiewicz K."/>
            <person name="Wedrychowicz H."/>
        </authorList>
    </citation>
    <scope>NUCLEOTIDE SEQUENCE [LARGE SCALE GENOMIC DNA]</scope>
    <source>
        <strain evidence="2 3">DSM 9705</strain>
    </source>
</reference>
<dbReference type="InterPro" id="IPR050678">
    <property type="entry name" value="DNA_Partitioning_ATPase"/>
</dbReference>
<dbReference type="FunFam" id="3.40.50.300:FF:000285">
    <property type="entry name" value="Sporulation initiation inhibitor Soj"/>
    <property type="match status" value="1"/>
</dbReference>
<dbReference type="SUPFAM" id="SSF52540">
    <property type="entry name" value="P-loop containing nucleoside triphosphate hydrolases"/>
    <property type="match status" value="1"/>
</dbReference>
<keyword evidence="3" id="KW-1185">Reference proteome</keyword>
<name>A0A1M5WK01_9BACT</name>
<evidence type="ECO:0000313" key="3">
    <source>
        <dbReference type="Proteomes" id="UP000184139"/>
    </source>
</evidence>
<dbReference type="STRING" id="1121409.SAMN02745124_02347"/>
<dbReference type="PANTHER" id="PTHR13696:SF52">
    <property type="entry name" value="PARA FAMILY PROTEIN CT_582"/>
    <property type="match status" value="1"/>
</dbReference>
<dbReference type="EMBL" id="FQXS01000013">
    <property type="protein sequence ID" value="SHH87762.1"/>
    <property type="molecule type" value="Genomic_DNA"/>
</dbReference>
<organism evidence="2 3">
    <name type="scientific">Desulfofustis glycolicus DSM 9705</name>
    <dbReference type="NCBI Taxonomy" id="1121409"/>
    <lineage>
        <taxon>Bacteria</taxon>
        <taxon>Pseudomonadati</taxon>
        <taxon>Thermodesulfobacteriota</taxon>
        <taxon>Desulfobulbia</taxon>
        <taxon>Desulfobulbales</taxon>
        <taxon>Desulfocapsaceae</taxon>
        <taxon>Desulfofustis</taxon>
    </lineage>
</organism>
<accession>A0A1M5WK01</accession>
<dbReference type="Gene3D" id="3.40.50.300">
    <property type="entry name" value="P-loop containing nucleotide triphosphate hydrolases"/>
    <property type="match status" value="1"/>
</dbReference>
<dbReference type="InterPro" id="IPR025669">
    <property type="entry name" value="AAA_dom"/>
</dbReference>
<sequence>MPIQNVPTIIAVANQKGGVGKTTTAVNLSCALALLGKAVLIIDSDPQGNASSGVGIRPGKTERHLYQTLCGETPADEVIRDTEVTNLSIIPATIDLVAAELELINENLRERFLKNTIQSLTGSFDFIFIDCPPSLGLLTVNALTAAHAVLIPMQCEYFAMEGLAQLINTIRSVKKSYNPDLFIAGLLLTMFDTRNKLSHQVSSEISHHFGDQVFNTIIPRNVRLSECPSHGQTIMQYDQKSTGAAAYTALANEFLHRQR</sequence>
<feature type="domain" description="AAA" evidence="1">
    <location>
        <begin position="8"/>
        <end position="182"/>
    </location>
</feature>
<proteinExistence type="predicted"/>
<dbReference type="Pfam" id="PF13614">
    <property type="entry name" value="AAA_31"/>
    <property type="match status" value="1"/>
</dbReference>
<dbReference type="AlphaFoldDB" id="A0A1M5WK01"/>
<dbReference type="InterPro" id="IPR027417">
    <property type="entry name" value="P-loop_NTPase"/>
</dbReference>
<protein>
    <submittedName>
        <fullName evidence="2">Chromosome partitioning protein</fullName>
    </submittedName>
</protein>
<dbReference type="Proteomes" id="UP000184139">
    <property type="component" value="Unassembled WGS sequence"/>
</dbReference>
<evidence type="ECO:0000259" key="1">
    <source>
        <dbReference type="Pfam" id="PF13614"/>
    </source>
</evidence>
<dbReference type="PANTHER" id="PTHR13696">
    <property type="entry name" value="P-LOOP CONTAINING NUCLEOSIDE TRIPHOSPHATE HYDROLASE"/>
    <property type="match status" value="1"/>
</dbReference>